<name>A0ABR2AEA6_9ROSI</name>
<reference evidence="1 2" key="1">
    <citation type="journal article" date="2024" name="G3 (Bethesda)">
        <title>Genome assembly of Hibiscus sabdariffa L. provides insights into metabolisms of medicinal natural products.</title>
        <authorList>
            <person name="Kim T."/>
        </authorList>
    </citation>
    <scope>NUCLEOTIDE SEQUENCE [LARGE SCALE GENOMIC DNA]</scope>
    <source>
        <strain evidence="1">TK-2024</strain>
        <tissue evidence="1">Old leaves</tissue>
    </source>
</reference>
<sequence>MLAISPEALSSFYHAKVQLLLILIEALNLENLLQMVHDAIPFRQGACVFTMTDVQEIDALLSSFDIFEMREGGPLLLAWAVFLCLISSLPQKEESNELMEIDHAGYARQAFEASSLNYFLQILQSGILKESDGPVAGYVSVLRTFISAFIASYEISLQQEDEQVSSMVLFDVFFVTLRVNSLLGPWNFYAFYHLYAREVGPAECVYNFLDKSTGISSLFDITSESLLDHATQIVETRHPVCIPGIEGLHIPSRTRGHILRVVGGETALVRWEHTKSAVFVLLLRLAQTPYLENNEEAFLTLDLLGRMVSFNTAVCFSLMDSCNIFHVQATGMNGQIENNVWVVEIISSIIRNLSPNPSGAALMSSAFVILAKMLKCSSSNVACG</sequence>
<comment type="caution">
    <text evidence="1">The sequence shown here is derived from an EMBL/GenBank/DDBJ whole genome shotgun (WGS) entry which is preliminary data.</text>
</comment>
<dbReference type="Proteomes" id="UP001396334">
    <property type="component" value="Unassembled WGS sequence"/>
</dbReference>
<gene>
    <name evidence="1" type="ORF">V6N11_059399</name>
</gene>
<dbReference type="PANTHER" id="PTHR31431">
    <property type="entry name" value="NUCLEOPORIN NUP188 HOMOLOG"/>
    <property type="match status" value="1"/>
</dbReference>
<dbReference type="PANTHER" id="PTHR31431:SF1">
    <property type="entry name" value="NUCLEOPORIN NUP188"/>
    <property type="match status" value="1"/>
</dbReference>
<evidence type="ECO:0000313" key="1">
    <source>
        <dbReference type="EMBL" id="KAK8491474.1"/>
    </source>
</evidence>
<keyword evidence="2" id="KW-1185">Reference proteome</keyword>
<dbReference type="EMBL" id="JBBPBN010000259">
    <property type="protein sequence ID" value="KAK8491474.1"/>
    <property type="molecule type" value="Genomic_DNA"/>
</dbReference>
<organism evidence="1 2">
    <name type="scientific">Hibiscus sabdariffa</name>
    <name type="common">roselle</name>
    <dbReference type="NCBI Taxonomy" id="183260"/>
    <lineage>
        <taxon>Eukaryota</taxon>
        <taxon>Viridiplantae</taxon>
        <taxon>Streptophyta</taxon>
        <taxon>Embryophyta</taxon>
        <taxon>Tracheophyta</taxon>
        <taxon>Spermatophyta</taxon>
        <taxon>Magnoliopsida</taxon>
        <taxon>eudicotyledons</taxon>
        <taxon>Gunneridae</taxon>
        <taxon>Pentapetalae</taxon>
        <taxon>rosids</taxon>
        <taxon>malvids</taxon>
        <taxon>Malvales</taxon>
        <taxon>Malvaceae</taxon>
        <taxon>Malvoideae</taxon>
        <taxon>Hibiscus</taxon>
    </lineage>
</organism>
<dbReference type="InterPro" id="IPR044840">
    <property type="entry name" value="Nup188"/>
</dbReference>
<accession>A0ABR2AEA6</accession>
<proteinExistence type="predicted"/>
<protein>
    <submittedName>
        <fullName evidence="1">Uncharacterized protein</fullName>
    </submittedName>
</protein>
<evidence type="ECO:0000313" key="2">
    <source>
        <dbReference type="Proteomes" id="UP001396334"/>
    </source>
</evidence>